<evidence type="ECO:0000313" key="7">
    <source>
        <dbReference type="EMBL" id="QHT90410.1"/>
    </source>
</evidence>
<dbReference type="PROSITE" id="PS51330">
    <property type="entry name" value="DHFR_2"/>
    <property type="match status" value="1"/>
</dbReference>
<keyword evidence="4" id="KW-0521">NADP</keyword>
<evidence type="ECO:0000256" key="4">
    <source>
        <dbReference type="ARBA" id="ARBA00022857"/>
    </source>
</evidence>
<feature type="domain" description="DHFR" evidence="6">
    <location>
        <begin position="7"/>
        <end position="204"/>
    </location>
</feature>
<keyword evidence="5" id="KW-0560">Oxidoreductase</keyword>
<dbReference type="EC" id="1.5.1.3" evidence="2"/>
<dbReference type="Pfam" id="PF00186">
    <property type="entry name" value="DHFR_1"/>
    <property type="match status" value="1"/>
</dbReference>
<dbReference type="InterPro" id="IPR001796">
    <property type="entry name" value="DHFR_dom"/>
</dbReference>
<dbReference type="CDD" id="cd00209">
    <property type="entry name" value="DHFR"/>
    <property type="match status" value="1"/>
</dbReference>
<evidence type="ECO:0000259" key="6">
    <source>
        <dbReference type="PROSITE" id="PS51330"/>
    </source>
</evidence>
<dbReference type="GO" id="GO:0006730">
    <property type="term" value="P:one-carbon metabolic process"/>
    <property type="evidence" value="ECO:0007669"/>
    <property type="project" value="UniProtKB-KW"/>
</dbReference>
<dbReference type="GO" id="GO:0046654">
    <property type="term" value="P:tetrahydrofolate biosynthetic process"/>
    <property type="evidence" value="ECO:0007669"/>
    <property type="project" value="InterPro"/>
</dbReference>
<dbReference type="PRINTS" id="PR00070">
    <property type="entry name" value="DHFR"/>
</dbReference>
<evidence type="ECO:0000256" key="5">
    <source>
        <dbReference type="ARBA" id="ARBA00023002"/>
    </source>
</evidence>
<reference evidence="7" key="1">
    <citation type="journal article" date="2020" name="Nature">
        <title>Giant virus diversity and host interactions through global metagenomics.</title>
        <authorList>
            <person name="Schulz F."/>
            <person name="Roux S."/>
            <person name="Paez-Espino D."/>
            <person name="Jungbluth S."/>
            <person name="Walsh D.A."/>
            <person name="Denef V.J."/>
            <person name="McMahon K.D."/>
            <person name="Konstantinidis K.T."/>
            <person name="Eloe-Fadrosh E.A."/>
            <person name="Kyrpides N.C."/>
            <person name="Woyke T."/>
        </authorList>
    </citation>
    <scope>NUCLEOTIDE SEQUENCE</scope>
    <source>
        <strain evidence="7">GVMAG-M-3300023184-68</strain>
    </source>
</reference>
<name>A0A6C0ICT1_9ZZZZ</name>
<dbReference type="EMBL" id="MN740154">
    <property type="protein sequence ID" value="QHT90410.1"/>
    <property type="molecule type" value="Genomic_DNA"/>
</dbReference>
<protein>
    <recommendedName>
        <fullName evidence="2">dihydrofolate reductase</fullName>
        <ecNumber evidence="2">1.5.1.3</ecNumber>
    </recommendedName>
</protein>
<proteinExistence type="predicted"/>
<dbReference type="SUPFAM" id="SSF53597">
    <property type="entry name" value="Dihydrofolate reductase-like"/>
    <property type="match status" value="1"/>
</dbReference>
<sequence length="297" mass="33348">MKTQPTIISLIVACDNQGGIAKNGSIPWNFPHELRYFSKVTRTTKDPTKQNAIFMGRKTWESLPRRPLPNRVNIVLSSKPNTSGDPNPNIVFVSSIEIALEYVNQNEKIEDLFVIGGEQIYHTFMTEYSSMIDHIYYTEIQENYLCDQFFPVKFLHHYALKMPNGNVTFNSFVADESALQMRKGVETFKQNNITTDTDITTNTSGDLRSPSNSSGLCSNKVAYLRAPSVLKGCDPPLGVTDRVSSEEATRSVCPLPELVVQRLPGTEAPQSTESAQGLKAPCQEFIYYRYDNVKISI</sequence>
<comment type="pathway">
    <text evidence="1">Cofactor biosynthesis; tetrahydrofolate biosynthesis; 5,6,7,8-tetrahydrofolate from 7,8-dihydrofolate: step 1/1.</text>
</comment>
<dbReference type="AlphaFoldDB" id="A0A6C0ICT1"/>
<dbReference type="GO" id="GO:0050661">
    <property type="term" value="F:NADP binding"/>
    <property type="evidence" value="ECO:0007669"/>
    <property type="project" value="InterPro"/>
</dbReference>
<dbReference type="PANTHER" id="PTHR48069:SF3">
    <property type="entry name" value="DIHYDROFOLATE REDUCTASE"/>
    <property type="match status" value="1"/>
</dbReference>
<evidence type="ECO:0000256" key="3">
    <source>
        <dbReference type="ARBA" id="ARBA00022563"/>
    </source>
</evidence>
<dbReference type="PANTHER" id="PTHR48069">
    <property type="entry name" value="DIHYDROFOLATE REDUCTASE"/>
    <property type="match status" value="1"/>
</dbReference>
<dbReference type="GO" id="GO:0046452">
    <property type="term" value="P:dihydrofolate metabolic process"/>
    <property type="evidence" value="ECO:0007669"/>
    <property type="project" value="TreeGrafter"/>
</dbReference>
<dbReference type="GO" id="GO:0004146">
    <property type="term" value="F:dihydrofolate reductase activity"/>
    <property type="evidence" value="ECO:0007669"/>
    <property type="project" value="UniProtKB-EC"/>
</dbReference>
<accession>A0A6C0ICT1</accession>
<dbReference type="GO" id="GO:0005739">
    <property type="term" value="C:mitochondrion"/>
    <property type="evidence" value="ECO:0007669"/>
    <property type="project" value="TreeGrafter"/>
</dbReference>
<dbReference type="InterPro" id="IPR024072">
    <property type="entry name" value="DHFR-like_dom_sf"/>
</dbReference>
<organism evidence="7">
    <name type="scientific">viral metagenome</name>
    <dbReference type="NCBI Taxonomy" id="1070528"/>
    <lineage>
        <taxon>unclassified sequences</taxon>
        <taxon>metagenomes</taxon>
        <taxon>organismal metagenomes</taxon>
    </lineage>
</organism>
<keyword evidence="3" id="KW-0554">One-carbon metabolism</keyword>
<dbReference type="GO" id="GO:0046655">
    <property type="term" value="P:folic acid metabolic process"/>
    <property type="evidence" value="ECO:0007669"/>
    <property type="project" value="TreeGrafter"/>
</dbReference>
<dbReference type="Gene3D" id="3.40.430.10">
    <property type="entry name" value="Dihydrofolate Reductase, subunit A"/>
    <property type="match status" value="1"/>
</dbReference>
<dbReference type="InterPro" id="IPR012259">
    <property type="entry name" value="DHFR"/>
</dbReference>
<evidence type="ECO:0000256" key="1">
    <source>
        <dbReference type="ARBA" id="ARBA00004903"/>
    </source>
</evidence>
<evidence type="ECO:0000256" key="2">
    <source>
        <dbReference type="ARBA" id="ARBA00012856"/>
    </source>
</evidence>